<dbReference type="RefSeq" id="XP_025368483.1">
    <property type="nucleotide sequence ID" value="XM_025511520.1"/>
</dbReference>
<dbReference type="InParanoid" id="A0A316VY54"/>
<dbReference type="GO" id="GO:0005789">
    <property type="term" value="C:endoplasmic reticulum membrane"/>
    <property type="evidence" value="ECO:0007669"/>
    <property type="project" value="UniProtKB-SubCell"/>
</dbReference>
<evidence type="ECO:0000256" key="5">
    <source>
        <dbReference type="RuleBase" id="RU362022"/>
    </source>
</evidence>
<proteinExistence type="inferred from homology"/>
<comment type="similarity">
    <text evidence="5">Belongs to the class VI-like SAM-binding methyltransferase superfamily. Isoprenylcysteine carboxyl methyltransferase family.</text>
</comment>
<dbReference type="GO" id="GO:0004671">
    <property type="term" value="F:protein C-terminal S-isoprenylcysteine carboxyl O-methyltransferase activity"/>
    <property type="evidence" value="ECO:0007669"/>
    <property type="project" value="UniProtKB-EC"/>
</dbReference>
<keyword evidence="4 5" id="KW-0472">Membrane</keyword>
<dbReference type="PANTHER" id="PTHR12714:SF9">
    <property type="entry name" value="PROTEIN-S-ISOPRENYLCYSTEINE O-METHYLTRANSFERASE"/>
    <property type="match status" value="1"/>
</dbReference>
<dbReference type="Gene3D" id="1.20.120.1630">
    <property type="match status" value="1"/>
</dbReference>
<evidence type="ECO:0000256" key="3">
    <source>
        <dbReference type="ARBA" id="ARBA00022989"/>
    </source>
</evidence>
<evidence type="ECO:0000256" key="4">
    <source>
        <dbReference type="ARBA" id="ARBA00023136"/>
    </source>
</evidence>
<keyword evidence="5" id="KW-0256">Endoplasmic reticulum</keyword>
<keyword evidence="5" id="KW-0949">S-adenosyl-L-methionine</keyword>
<dbReference type="OrthoDB" id="422086at2759"/>
<dbReference type="EC" id="2.1.1.100" evidence="5"/>
<keyword evidence="5" id="KW-0808">Transferase</keyword>
<feature type="non-terminal residue" evidence="6">
    <location>
        <position position="1"/>
    </location>
</feature>
<accession>A0A316VY54</accession>
<dbReference type="EMBL" id="KZ819395">
    <property type="protein sequence ID" value="PWN41323.1"/>
    <property type="molecule type" value="Genomic_DNA"/>
</dbReference>
<dbReference type="PANTHER" id="PTHR12714">
    <property type="entry name" value="PROTEIN-S ISOPRENYLCYSTEINE O-METHYLTRANSFERASE"/>
    <property type="match status" value="1"/>
</dbReference>
<keyword evidence="3 5" id="KW-1133">Transmembrane helix</keyword>
<comment type="catalytic activity">
    <reaction evidence="5">
        <text>[protein]-C-terminal S-[(2E,6E)-farnesyl]-L-cysteine + S-adenosyl-L-methionine = [protein]-C-terminal S-[(2E,6E)-farnesyl]-L-cysteine methyl ester + S-adenosyl-L-homocysteine</text>
        <dbReference type="Rhea" id="RHEA:21672"/>
        <dbReference type="Rhea" id="RHEA-COMP:12125"/>
        <dbReference type="Rhea" id="RHEA-COMP:12126"/>
        <dbReference type="ChEBI" id="CHEBI:57856"/>
        <dbReference type="ChEBI" id="CHEBI:59789"/>
        <dbReference type="ChEBI" id="CHEBI:90510"/>
        <dbReference type="ChEBI" id="CHEBI:90511"/>
        <dbReference type="EC" id="2.1.1.100"/>
    </reaction>
</comment>
<keyword evidence="5" id="KW-0489">Methyltransferase</keyword>
<keyword evidence="7" id="KW-1185">Reference proteome</keyword>
<comment type="caution">
    <text evidence="5">Lacks conserved residue(s) required for the propagation of feature annotation.</text>
</comment>
<dbReference type="GeneID" id="37033390"/>
<organism evidence="6 7">
    <name type="scientific">Ceraceosorus guamensis</name>
    <dbReference type="NCBI Taxonomy" id="1522189"/>
    <lineage>
        <taxon>Eukaryota</taxon>
        <taxon>Fungi</taxon>
        <taxon>Dikarya</taxon>
        <taxon>Basidiomycota</taxon>
        <taxon>Ustilaginomycotina</taxon>
        <taxon>Exobasidiomycetes</taxon>
        <taxon>Ceraceosorales</taxon>
        <taxon>Ceraceosoraceae</taxon>
        <taxon>Ceraceosorus</taxon>
    </lineage>
</organism>
<gene>
    <name evidence="6" type="ORF">IE81DRAFT_281865</name>
</gene>
<dbReference type="Proteomes" id="UP000245783">
    <property type="component" value="Unassembled WGS sequence"/>
</dbReference>
<dbReference type="Pfam" id="PF04140">
    <property type="entry name" value="ICMT"/>
    <property type="match status" value="1"/>
</dbReference>
<evidence type="ECO:0000256" key="1">
    <source>
        <dbReference type="ARBA" id="ARBA00004141"/>
    </source>
</evidence>
<protein>
    <recommendedName>
        <fullName evidence="5">Protein-S-isoprenylcysteine O-methyltransferase</fullName>
        <ecNumber evidence="5">2.1.1.100</ecNumber>
    </recommendedName>
</protein>
<feature type="non-terminal residue" evidence="6">
    <location>
        <position position="132"/>
    </location>
</feature>
<feature type="transmembrane region" description="Helical" evidence="5">
    <location>
        <begin position="90"/>
        <end position="112"/>
    </location>
</feature>
<sequence>IILGGTLRYWCYKTLNKYFTFRLDIKSDQKLIKKGPYRYLAHPSYFGIFLCNVGVIGSLAGPFNVLLSLLSKEASEALPGILASTSPHSVVRSLLTLQALAGIWSAYTLVLLRVPDEENMLRKHFGKEYDEY</sequence>
<feature type="transmembrane region" description="Helical" evidence="5">
    <location>
        <begin position="45"/>
        <end position="70"/>
    </location>
</feature>
<evidence type="ECO:0000256" key="2">
    <source>
        <dbReference type="ARBA" id="ARBA00022692"/>
    </source>
</evidence>
<dbReference type="STRING" id="1522189.A0A316VY54"/>
<dbReference type="AlphaFoldDB" id="A0A316VY54"/>
<evidence type="ECO:0000313" key="6">
    <source>
        <dbReference type="EMBL" id="PWN41323.1"/>
    </source>
</evidence>
<name>A0A316VY54_9BASI</name>
<comment type="subcellular location">
    <subcellularLocation>
        <location evidence="5">Endoplasmic reticulum membrane</location>
        <topology evidence="5">Multi-pass membrane protein</topology>
    </subcellularLocation>
    <subcellularLocation>
        <location evidence="1">Membrane</location>
        <topology evidence="1">Multi-pass membrane protein</topology>
    </subcellularLocation>
</comment>
<dbReference type="GO" id="GO:0032259">
    <property type="term" value="P:methylation"/>
    <property type="evidence" value="ECO:0007669"/>
    <property type="project" value="UniProtKB-KW"/>
</dbReference>
<keyword evidence="2 5" id="KW-0812">Transmembrane</keyword>
<evidence type="ECO:0000313" key="7">
    <source>
        <dbReference type="Proteomes" id="UP000245783"/>
    </source>
</evidence>
<reference evidence="6 7" key="1">
    <citation type="journal article" date="2018" name="Mol. Biol. Evol.">
        <title>Broad Genomic Sampling Reveals a Smut Pathogenic Ancestry of the Fungal Clade Ustilaginomycotina.</title>
        <authorList>
            <person name="Kijpornyongpan T."/>
            <person name="Mondo S.J."/>
            <person name="Barry K."/>
            <person name="Sandor L."/>
            <person name="Lee J."/>
            <person name="Lipzen A."/>
            <person name="Pangilinan J."/>
            <person name="LaButti K."/>
            <person name="Hainaut M."/>
            <person name="Henrissat B."/>
            <person name="Grigoriev I.V."/>
            <person name="Spatafora J.W."/>
            <person name="Aime M.C."/>
        </authorList>
    </citation>
    <scope>NUCLEOTIDE SEQUENCE [LARGE SCALE GENOMIC DNA]</scope>
    <source>
        <strain evidence="6 7">MCA 4658</strain>
    </source>
</reference>
<dbReference type="InterPro" id="IPR007269">
    <property type="entry name" value="ICMT_MeTrfase"/>
</dbReference>